<dbReference type="Proteomes" id="UP000187283">
    <property type="component" value="Unassembled WGS sequence"/>
</dbReference>
<reference evidence="2 3" key="1">
    <citation type="submission" date="2017-01" db="EMBL/GenBank/DDBJ databases">
        <authorList>
            <person name="Mah S.A."/>
            <person name="Swanson W.J."/>
            <person name="Moy G.W."/>
            <person name="Vacquier V.D."/>
        </authorList>
    </citation>
    <scope>NUCLEOTIDE SEQUENCE [LARGE SCALE GENOMIC DNA]</scope>
    <source>
        <strain evidence="2 3">GSMNP</strain>
    </source>
</reference>
<feature type="region of interest" description="Disordered" evidence="1">
    <location>
        <begin position="840"/>
        <end position="863"/>
    </location>
</feature>
<feature type="compositionally biased region" description="Low complexity" evidence="1">
    <location>
        <begin position="789"/>
        <end position="800"/>
    </location>
</feature>
<comment type="caution">
    <text evidence="2">The sequence shown here is derived from an EMBL/GenBank/DDBJ whole genome shotgun (WGS) entry which is preliminary data.</text>
</comment>
<name>A0A1R1YBY7_9FUNG</name>
<organism evidence="2 3">
    <name type="scientific">Smittium culicis</name>
    <dbReference type="NCBI Taxonomy" id="133412"/>
    <lineage>
        <taxon>Eukaryota</taxon>
        <taxon>Fungi</taxon>
        <taxon>Fungi incertae sedis</taxon>
        <taxon>Zoopagomycota</taxon>
        <taxon>Kickxellomycotina</taxon>
        <taxon>Harpellomycetes</taxon>
        <taxon>Harpellales</taxon>
        <taxon>Legeriomycetaceae</taxon>
        <taxon>Smittium</taxon>
    </lineage>
</organism>
<evidence type="ECO:0000313" key="2">
    <source>
        <dbReference type="EMBL" id="OMJ24413.1"/>
    </source>
</evidence>
<feature type="compositionally biased region" description="Polar residues" evidence="1">
    <location>
        <begin position="261"/>
        <end position="272"/>
    </location>
</feature>
<feature type="region of interest" description="Disordered" evidence="1">
    <location>
        <begin position="344"/>
        <end position="365"/>
    </location>
</feature>
<proteinExistence type="predicted"/>
<dbReference type="EMBL" id="LSSN01000347">
    <property type="protein sequence ID" value="OMJ24413.1"/>
    <property type="molecule type" value="Genomic_DNA"/>
</dbReference>
<evidence type="ECO:0000256" key="1">
    <source>
        <dbReference type="SAM" id="MobiDB-lite"/>
    </source>
</evidence>
<gene>
    <name evidence="2" type="ORF">AYI70_g1598</name>
</gene>
<protein>
    <submittedName>
        <fullName evidence="2">Uncharacterized protein</fullName>
    </submittedName>
</protein>
<feature type="region of interest" description="Disordered" evidence="1">
    <location>
        <begin position="774"/>
        <end position="817"/>
    </location>
</feature>
<dbReference type="OrthoDB" id="5630015at2759"/>
<sequence>MNETARREPESLFSISVLQKYVETENSSEGAVKHGGDSNNSKYKLDSMLRDSQNNFGSNGDGDVNFGTSKFVESRADADIDFLKGLDPLISNEIAPDFEDNNRKQDNVVDCEDQRCLESSAAGNIGGCVTFEDESNYKNEYFNNNLKNKDNNLASIYKGRKNRNETISFDDDDSSIISESIQQYGNEYSNNSGYTEIEYRLNNPDESSIKNTLSNAQNWILKAARLREENPEIQLENSKFRSTQILFVEDSDSDSDYSTHDGINSYSDQSRVTKNKEGKKVSLSGEGYGKGEEKLDFDSVYSQQNESVYRRFSAGLAESISRLKWKSDGSSKIKLNDSEHISSGGNVQYNENRYSKGGFGNSTTKEDTSSKISRFLNSFKSDKTELDEWNDVLNTISIEQEIKSRNRKKKFGSVDYGQCGFNSGKANSCEAYNNLEKNLNSINLYYTKSTQNYADNGLNDEVVPSAERSSNRFTSDDVGVRAASKPGYEEFDGSQKSIQRAMNIGFPDSLSTGAISDINICDEKRTDEPSTIRSTVEMSKKKVIDFYDSLVGNKGKHVIDEPKDGDTNNITSGIDPEIIDEWRMRSLSPSSSKSIKDYCMRKEPEPIENFKNKTNEIISSTANNAKSMFSWVANKAEDLVSKPKVSLDESSLGPISKGFNSFPPELAKQVGLYSSPIQEGSSAFKKKSIDEITLHDVAYNNEWDIEDDAKNYAFSGTARNSMTDTGTGMIHSNLISNEMVKKIESCAKPLMSQNQNDAYLEKGTVTAVNAGISSGGDSSKYAKSHTEQPSSMSSNSVPKSNYRKDPASNAYDDGESSEYVYDGGIGTMYTNSYFKANTGASSGVPISSNSANEFDQIEPNPWD</sequence>
<keyword evidence="3" id="KW-1185">Reference proteome</keyword>
<evidence type="ECO:0000313" key="3">
    <source>
        <dbReference type="Proteomes" id="UP000187283"/>
    </source>
</evidence>
<feature type="region of interest" description="Disordered" evidence="1">
    <location>
        <begin position="252"/>
        <end position="287"/>
    </location>
</feature>
<dbReference type="AlphaFoldDB" id="A0A1R1YBY7"/>
<feature type="compositionally biased region" description="Polar residues" evidence="1">
    <location>
        <begin position="840"/>
        <end position="853"/>
    </location>
</feature>
<accession>A0A1R1YBY7</accession>